<protein>
    <recommendedName>
        <fullName evidence="5 16">Alkyl hydroperoxide reductase C</fullName>
        <ecNumber evidence="4 16">1.11.1.26</ecNumber>
    </recommendedName>
    <alternativeName>
        <fullName evidence="12 16">Peroxiredoxin</fullName>
    </alternativeName>
    <alternativeName>
        <fullName evidence="13 16">Thioredoxin peroxidase</fullName>
    </alternativeName>
</protein>
<dbReference type="FunFam" id="3.40.30.10:FF:000002">
    <property type="entry name" value="Alkyl hydroperoxide reductase C"/>
    <property type="match status" value="1"/>
</dbReference>
<evidence type="ECO:0000256" key="7">
    <source>
        <dbReference type="ARBA" id="ARBA00022559"/>
    </source>
</evidence>
<evidence type="ECO:0000256" key="13">
    <source>
        <dbReference type="ARBA" id="ARBA00032824"/>
    </source>
</evidence>
<dbReference type="GO" id="GO:0008379">
    <property type="term" value="F:thioredoxin peroxidase activity"/>
    <property type="evidence" value="ECO:0007669"/>
    <property type="project" value="TreeGrafter"/>
</dbReference>
<evidence type="ECO:0000256" key="5">
    <source>
        <dbReference type="ARBA" id="ARBA00017462"/>
    </source>
</evidence>
<comment type="caution">
    <text evidence="18">The sequence shown here is derived from an EMBL/GenBank/DDBJ whole genome shotgun (WGS) entry which is preliminary data.</text>
</comment>
<evidence type="ECO:0000256" key="10">
    <source>
        <dbReference type="ARBA" id="ARBA00023157"/>
    </source>
</evidence>
<dbReference type="STRING" id="1127696.HMPREF9134_01478"/>
<dbReference type="Gene3D" id="3.40.30.10">
    <property type="entry name" value="Glutaredoxin"/>
    <property type="match status" value="1"/>
</dbReference>
<dbReference type="GO" id="GO:0006979">
    <property type="term" value="P:response to oxidative stress"/>
    <property type="evidence" value="ECO:0007669"/>
    <property type="project" value="UniProtKB-UniRule"/>
</dbReference>
<proteinExistence type="inferred from homology"/>
<keyword evidence="6 16" id="KW-0963">Cytoplasm</keyword>
<evidence type="ECO:0000256" key="1">
    <source>
        <dbReference type="ARBA" id="ARBA00004496"/>
    </source>
</evidence>
<evidence type="ECO:0000256" key="16">
    <source>
        <dbReference type="RuleBase" id="RU366004"/>
    </source>
</evidence>
<dbReference type="InterPro" id="IPR019479">
    <property type="entry name" value="Peroxiredoxin_C"/>
</dbReference>
<dbReference type="Pfam" id="PF00578">
    <property type="entry name" value="AhpC-TSA"/>
    <property type="match status" value="1"/>
</dbReference>
<organism evidence="18 19">
    <name type="scientific">Porphyromonas catoniae F0037</name>
    <dbReference type="NCBI Taxonomy" id="1127696"/>
    <lineage>
        <taxon>Bacteria</taxon>
        <taxon>Pseudomonadati</taxon>
        <taxon>Bacteroidota</taxon>
        <taxon>Bacteroidia</taxon>
        <taxon>Bacteroidales</taxon>
        <taxon>Porphyromonadaceae</taxon>
        <taxon>Porphyromonas</taxon>
    </lineage>
</organism>
<evidence type="ECO:0000256" key="3">
    <source>
        <dbReference type="ARBA" id="ARBA00011654"/>
    </source>
</evidence>
<dbReference type="InterPro" id="IPR013766">
    <property type="entry name" value="Thioredoxin_domain"/>
</dbReference>
<evidence type="ECO:0000256" key="14">
    <source>
        <dbReference type="ARBA" id="ARBA00047572"/>
    </source>
</evidence>
<dbReference type="eggNOG" id="COG0450">
    <property type="taxonomic scope" value="Bacteria"/>
</dbReference>
<evidence type="ECO:0000313" key="18">
    <source>
        <dbReference type="EMBL" id="EKY00148.1"/>
    </source>
</evidence>
<keyword evidence="8 16" id="KW-0049">Antioxidant</keyword>
<dbReference type="EC" id="1.11.1.26" evidence="4 16"/>
<accession>L1N9U5</accession>
<dbReference type="AlphaFoldDB" id="L1N9U5"/>
<dbReference type="PATRIC" id="fig|1127696.3.peg.1333"/>
<evidence type="ECO:0000256" key="11">
    <source>
        <dbReference type="ARBA" id="ARBA00023284"/>
    </source>
</evidence>
<comment type="similarity">
    <text evidence="2 16">Belongs to the peroxiredoxin family. AhpC/Prx1 subfamily.</text>
</comment>
<reference evidence="18 19" key="1">
    <citation type="submission" date="2012-05" db="EMBL/GenBank/DDBJ databases">
        <authorList>
            <person name="Weinstock G."/>
            <person name="Sodergren E."/>
            <person name="Lobos E.A."/>
            <person name="Fulton L."/>
            <person name="Fulton R."/>
            <person name="Courtney L."/>
            <person name="Fronick C."/>
            <person name="O'Laughlin M."/>
            <person name="Godfrey J."/>
            <person name="Wilson R.M."/>
            <person name="Miner T."/>
            <person name="Farmer C."/>
            <person name="Delehaunty K."/>
            <person name="Cordes M."/>
            <person name="Minx P."/>
            <person name="Tomlinson C."/>
            <person name="Chen J."/>
            <person name="Wollam A."/>
            <person name="Pepin K.H."/>
            <person name="Bhonagiri V."/>
            <person name="Zhang X."/>
            <person name="Suruliraj S."/>
            <person name="Warren W."/>
            <person name="Mitreva M."/>
            <person name="Mardis E.R."/>
            <person name="Wilson R.K."/>
        </authorList>
    </citation>
    <scope>NUCLEOTIDE SEQUENCE [LARGE SCALE GENOMIC DNA]</scope>
    <source>
        <strain evidence="18 19">F0037</strain>
    </source>
</reference>
<evidence type="ECO:0000256" key="9">
    <source>
        <dbReference type="ARBA" id="ARBA00023002"/>
    </source>
</evidence>
<keyword evidence="11 16" id="KW-0676">Redox-active center</keyword>
<evidence type="ECO:0000256" key="6">
    <source>
        <dbReference type="ARBA" id="ARBA00022490"/>
    </source>
</evidence>
<evidence type="ECO:0000256" key="12">
    <source>
        <dbReference type="ARBA" id="ARBA00032077"/>
    </source>
</evidence>
<dbReference type="Proteomes" id="UP000010408">
    <property type="component" value="Unassembled WGS sequence"/>
</dbReference>
<gene>
    <name evidence="18" type="ORF">HMPREF9134_01478</name>
</gene>
<evidence type="ECO:0000313" key="19">
    <source>
        <dbReference type="Proteomes" id="UP000010408"/>
    </source>
</evidence>
<dbReference type="InterPro" id="IPR017559">
    <property type="entry name" value="AhpC"/>
</dbReference>
<name>L1N9U5_9PORP</name>
<dbReference type="GO" id="GO:0005829">
    <property type="term" value="C:cytosol"/>
    <property type="evidence" value="ECO:0007669"/>
    <property type="project" value="TreeGrafter"/>
</dbReference>
<feature type="active site" description="Cysteine sulfenic acid (-SOH) intermediate; for peroxidase activity" evidence="15">
    <location>
        <position position="48"/>
    </location>
</feature>
<evidence type="ECO:0000256" key="4">
    <source>
        <dbReference type="ARBA" id="ARBA00013021"/>
    </source>
</evidence>
<comment type="function">
    <text evidence="16">Thiol-specific peroxidase that catalyzes the reduction of hydrogen peroxide and organic hydroperoxides to water and alcohols, respectively. Plays a role in cell protection against oxidative stress by detoxifying peroxides.</text>
</comment>
<comment type="catalytic activity">
    <reaction evidence="14 16">
        <text>a hydroperoxide + NADH + H(+) = an alcohol + NAD(+) + H2O</text>
        <dbReference type="Rhea" id="RHEA:62628"/>
        <dbReference type="ChEBI" id="CHEBI:15377"/>
        <dbReference type="ChEBI" id="CHEBI:15378"/>
        <dbReference type="ChEBI" id="CHEBI:30879"/>
        <dbReference type="ChEBI" id="CHEBI:35924"/>
        <dbReference type="ChEBI" id="CHEBI:57540"/>
        <dbReference type="ChEBI" id="CHEBI:57945"/>
        <dbReference type="EC" id="1.11.1.26"/>
    </reaction>
</comment>
<dbReference type="GO" id="GO:0102039">
    <property type="term" value="F:NADH-dependent peroxiredoxin activity"/>
    <property type="evidence" value="ECO:0007669"/>
    <property type="project" value="UniProtKB-EC"/>
</dbReference>
<keyword evidence="10 16" id="KW-1015">Disulfide bond</keyword>
<keyword evidence="7 16" id="KW-0575">Peroxidase</keyword>
<dbReference type="PROSITE" id="PS51352">
    <property type="entry name" value="THIOREDOXIN_2"/>
    <property type="match status" value="1"/>
</dbReference>
<dbReference type="GO" id="GO:0045454">
    <property type="term" value="P:cell redox homeostasis"/>
    <property type="evidence" value="ECO:0007669"/>
    <property type="project" value="TreeGrafter"/>
</dbReference>
<dbReference type="RefSeq" id="WP_005467578.1">
    <property type="nucleotide sequence ID" value="NZ_KB291032.1"/>
</dbReference>
<comment type="subcellular location">
    <subcellularLocation>
        <location evidence="1 16">Cytoplasm</location>
    </subcellularLocation>
</comment>
<dbReference type="PANTHER" id="PTHR10681:SF121">
    <property type="entry name" value="ALKYL HYDROPEROXIDE REDUCTASE C"/>
    <property type="match status" value="1"/>
</dbReference>
<dbReference type="GO" id="GO:0033554">
    <property type="term" value="P:cellular response to stress"/>
    <property type="evidence" value="ECO:0007669"/>
    <property type="project" value="TreeGrafter"/>
</dbReference>
<dbReference type="PIRSF" id="PIRSF000239">
    <property type="entry name" value="AHPC"/>
    <property type="match status" value="1"/>
</dbReference>
<dbReference type="InterPro" id="IPR024706">
    <property type="entry name" value="Peroxiredoxin_AhpC-typ"/>
</dbReference>
<evidence type="ECO:0000256" key="8">
    <source>
        <dbReference type="ARBA" id="ARBA00022862"/>
    </source>
</evidence>
<sequence>MCIINSQMPEFKVNAYRKGKGFFEVSNEDLKGKWSIFFFYPGDFTFVCPTELADLADHYEEFQALGVDIYSVSTDSHFVHKAWADATKTIERVPYTMLADMTFELSYAMGVLCEESGQAYRGTFLFNPEGQVKIAEIHDNGIGRDASELLRKVTAAKFVYENPGEVCPAKWKKGEATLKPSIDLVGKI</sequence>
<evidence type="ECO:0000256" key="2">
    <source>
        <dbReference type="ARBA" id="ARBA00009796"/>
    </source>
</evidence>
<dbReference type="NCBIfam" id="TIGR03137">
    <property type="entry name" value="AhpC"/>
    <property type="match status" value="1"/>
</dbReference>
<dbReference type="SUPFAM" id="SSF52833">
    <property type="entry name" value="Thioredoxin-like"/>
    <property type="match status" value="1"/>
</dbReference>
<dbReference type="InterPro" id="IPR050217">
    <property type="entry name" value="Peroxiredoxin"/>
</dbReference>
<feature type="domain" description="Thioredoxin" evidence="17">
    <location>
        <begin position="2"/>
        <end position="158"/>
    </location>
</feature>
<keyword evidence="9 16" id="KW-0560">Oxidoreductase</keyword>
<dbReference type="Pfam" id="PF10417">
    <property type="entry name" value="1-cysPrx_C"/>
    <property type="match status" value="1"/>
</dbReference>
<dbReference type="InterPro" id="IPR000866">
    <property type="entry name" value="AhpC/TSA"/>
</dbReference>
<dbReference type="CDD" id="cd03015">
    <property type="entry name" value="PRX_Typ2cys"/>
    <property type="match status" value="1"/>
</dbReference>
<dbReference type="HOGENOM" id="CLU_042529_21_3_10"/>
<dbReference type="PANTHER" id="PTHR10681">
    <property type="entry name" value="THIOREDOXIN PEROXIDASE"/>
    <property type="match status" value="1"/>
</dbReference>
<evidence type="ECO:0000256" key="15">
    <source>
        <dbReference type="PIRSR" id="PIRSR000239-1"/>
    </source>
</evidence>
<comment type="subunit">
    <text evidence="3">Homodimer; disulfide-linked, upon oxidation. 5 homodimers assemble to form a ring-like decamer.</text>
</comment>
<dbReference type="InterPro" id="IPR036249">
    <property type="entry name" value="Thioredoxin-like_sf"/>
</dbReference>
<dbReference type="GO" id="GO:0042744">
    <property type="term" value="P:hydrogen peroxide catabolic process"/>
    <property type="evidence" value="ECO:0007669"/>
    <property type="project" value="TreeGrafter"/>
</dbReference>
<dbReference type="EMBL" id="AMEQ01000040">
    <property type="protein sequence ID" value="EKY00148.1"/>
    <property type="molecule type" value="Genomic_DNA"/>
</dbReference>
<evidence type="ECO:0000259" key="17">
    <source>
        <dbReference type="PROSITE" id="PS51352"/>
    </source>
</evidence>